<dbReference type="EMBL" id="SLWY01000004">
    <property type="protein sequence ID" value="TCO82655.1"/>
    <property type="molecule type" value="Genomic_DNA"/>
</dbReference>
<feature type="domain" description="Multidrug resistance protein MdtA-like barrel-sandwich hybrid" evidence="4">
    <location>
        <begin position="69"/>
        <end position="209"/>
    </location>
</feature>
<evidence type="ECO:0000313" key="7">
    <source>
        <dbReference type="EMBL" id="TCO82655.1"/>
    </source>
</evidence>
<accession>A0A4R2L930</accession>
<sequence>MHLPLGFADVSPFACRRVLAGAFVAVLGWAALPAGAQEARPPAPVSYVEVVPRNTPKQFEYTGKTESSRQVEVRARVEGYLDKIAYIEGSVVRTGDLMFQIDPRPFQAALDNAKGALAQAQAKLTNATATLKRVRPLAKENALSQKDLDDAVAAELEAKAAVVSAQAGVRNAELNLEYTTIRSPLNGLSGRSTQREGSLVQPASSQPLTTLVQLDPMWVNFGIGENDVLRYRTGIAAGTLRTPGEDKVEIELVLANGQAYPLKGRINYVDPVVDAQTGTLNLRAEVPNPQGVLSPGQFVRVRIQGIELVNAVLVPQRAVLQGPQGKFVYVIVDGDKAEARPVEVGEFYGDQWIVPKGLKAGDKVVVDGAIKLAPGAPVKVLGPATETPAAPK</sequence>
<dbReference type="Gene3D" id="2.40.30.170">
    <property type="match status" value="1"/>
</dbReference>
<dbReference type="InterPro" id="IPR058625">
    <property type="entry name" value="MdtA-like_BSH"/>
</dbReference>
<dbReference type="InterPro" id="IPR058627">
    <property type="entry name" value="MdtA-like_C"/>
</dbReference>
<comment type="subcellular location">
    <subcellularLocation>
        <location evidence="1">Cell inner membrane</location>
        <topology evidence="1">Lipid-anchor</topology>
    </subcellularLocation>
</comment>
<comment type="similarity">
    <text evidence="2">Belongs to the membrane fusion protein (MFP) (TC 8.A.1) family.</text>
</comment>
<feature type="domain" description="Multidrug resistance protein MdtA-like C-terminal permuted SH3" evidence="6">
    <location>
        <begin position="310"/>
        <end position="369"/>
    </location>
</feature>
<feature type="domain" description="Multidrug resistance protein MdtA-like beta-barrel" evidence="5">
    <location>
        <begin position="216"/>
        <end position="304"/>
    </location>
</feature>
<dbReference type="Gene3D" id="2.40.50.100">
    <property type="match status" value="1"/>
</dbReference>
<dbReference type="Gene3D" id="1.10.287.470">
    <property type="entry name" value="Helix hairpin bin"/>
    <property type="match status" value="1"/>
</dbReference>
<dbReference type="FunFam" id="2.40.420.20:FF:000001">
    <property type="entry name" value="Efflux RND transporter periplasmic adaptor subunit"/>
    <property type="match status" value="1"/>
</dbReference>
<dbReference type="NCBIfam" id="TIGR01730">
    <property type="entry name" value="RND_mfp"/>
    <property type="match status" value="1"/>
</dbReference>
<reference evidence="7 8" key="1">
    <citation type="submission" date="2019-03" db="EMBL/GenBank/DDBJ databases">
        <title>Genomic Encyclopedia of Type Strains, Phase IV (KMG-IV): sequencing the most valuable type-strain genomes for metagenomic binning, comparative biology and taxonomic classification.</title>
        <authorList>
            <person name="Goeker M."/>
        </authorList>
    </citation>
    <scope>NUCLEOTIDE SEQUENCE [LARGE SCALE GENOMIC DNA]</scope>
    <source>
        <strain evidence="7 8">DSM 25287</strain>
    </source>
</reference>
<evidence type="ECO:0000259" key="6">
    <source>
        <dbReference type="Pfam" id="PF25967"/>
    </source>
</evidence>
<name>A0A4R2L930_9GAMM</name>
<comment type="caution">
    <text evidence="7">The sequence shown here is derived from an EMBL/GenBank/DDBJ whole genome shotgun (WGS) entry which is preliminary data.</text>
</comment>
<evidence type="ECO:0000256" key="1">
    <source>
        <dbReference type="ARBA" id="ARBA00004519"/>
    </source>
</evidence>
<dbReference type="SUPFAM" id="SSF111369">
    <property type="entry name" value="HlyD-like secretion proteins"/>
    <property type="match status" value="1"/>
</dbReference>
<dbReference type="GO" id="GO:0046677">
    <property type="term" value="P:response to antibiotic"/>
    <property type="evidence" value="ECO:0007669"/>
    <property type="project" value="TreeGrafter"/>
</dbReference>
<dbReference type="Pfam" id="PF25967">
    <property type="entry name" value="RND-MFP_C"/>
    <property type="match status" value="1"/>
</dbReference>
<evidence type="ECO:0000259" key="5">
    <source>
        <dbReference type="Pfam" id="PF25944"/>
    </source>
</evidence>
<dbReference type="PANTHER" id="PTHR30158">
    <property type="entry name" value="ACRA/E-RELATED COMPONENT OF DRUG EFFLUX TRANSPORTER"/>
    <property type="match status" value="1"/>
</dbReference>
<dbReference type="Proteomes" id="UP000295765">
    <property type="component" value="Unassembled WGS sequence"/>
</dbReference>
<evidence type="ECO:0000256" key="2">
    <source>
        <dbReference type="ARBA" id="ARBA00009477"/>
    </source>
</evidence>
<feature type="domain" description="Multidrug resistance protein MdtA-like alpha-helical hairpin" evidence="3">
    <location>
        <begin position="110"/>
        <end position="179"/>
    </location>
</feature>
<dbReference type="InterPro" id="IPR006143">
    <property type="entry name" value="RND_pump_MFP"/>
</dbReference>
<organism evidence="7 8">
    <name type="scientific">Plasticicumulans lactativorans</name>
    <dbReference type="NCBI Taxonomy" id="1133106"/>
    <lineage>
        <taxon>Bacteria</taxon>
        <taxon>Pseudomonadati</taxon>
        <taxon>Pseudomonadota</taxon>
        <taxon>Gammaproteobacteria</taxon>
        <taxon>Candidatus Competibacteraceae</taxon>
        <taxon>Plasticicumulans</taxon>
    </lineage>
</organism>
<proteinExistence type="inferred from homology"/>
<dbReference type="GO" id="GO:0022857">
    <property type="term" value="F:transmembrane transporter activity"/>
    <property type="evidence" value="ECO:0007669"/>
    <property type="project" value="InterPro"/>
</dbReference>
<dbReference type="AlphaFoldDB" id="A0A4R2L930"/>
<evidence type="ECO:0000259" key="3">
    <source>
        <dbReference type="Pfam" id="PF25876"/>
    </source>
</evidence>
<evidence type="ECO:0000259" key="4">
    <source>
        <dbReference type="Pfam" id="PF25917"/>
    </source>
</evidence>
<keyword evidence="8" id="KW-1185">Reference proteome</keyword>
<evidence type="ECO:0000313" key="8">
    <source>
        <dbReference type="Proteomes" id="UP000295765"/>
    </source>
</evidence>
<dbReference type="Pfam" id="PF25876">
    <property type="entry name" value="HH_MFP_RND"/>
    <property type="match status" value="1"/>
</dbReference>
<protein>
    <submittedName>
        <fullName evidence="7">Membrane fusion protein (Multidrug efflux system)</fullName>
    </submittedName>
</protein>
<dbReference type="InterPro" id="IPR058624">
    <property type="entry name" value="MdtA-like_HH"/>
</dbReference>
<gene>
    <name evidence="7" type="ORF">EV699_10447</name>
</gene>
<dbReference type="GO" id="GO:0005886">
    <property type="term" value="C:plasma membrane"/>
    <property type="evidence" value="ECO:0007669"/>
    <property type="project" value="UniProtKB-SubCell"/>
</dbReference>
<dbReference type="Pfam" id="PF25944">
    <property type="entry name" value="Beta-barrel_RND"/>
    <property type="match status" value="1"/>
</dbReference>
<dbReference type="Pfam" id="PF25917">
    <property type="entry name" value="BSH_RND"/>
    <property type="match status" value="1"/>
</dbReference>
<dbReference type="Gene3D" id="2.40.420.20">
    <property type="match status" value="1"/>
</dbReference>
<dbReference type="InterPro" id="IPR058626">
    <property type="entry name" value="MdtA-like_b-barrel"/>
</dbReference>
<dbReference type="RefSeq" id="WP_165904018.1">
    <property type="nucleotide sequence ID" value="NZ_SLWY01000004.1"/>
</dbReference>